<reference evidence="1 2" key="1">
    <citation type="journal article" date="2022" name="Plant J.">
        <title>Chromosome-level genome of Camellia lanceoleosa provides a valuable resource for understanding genome evolution and self-incompatibility.</title>
        <authorList>
            <person name="Gong W."/>
            <person name="Xiao S."/>
            <person name="Wang L."/>
            <person name="Liao Z."/>
            <person name="Chang Y."/>
            <person name="Mo W."/>
            <person name="Hu G."/>
            <person name="Li W."/>
            <person name="Zhao G."/>
            <person name="Zhu H."/>
            <person name="Hu X."/>
            <person name="Ji K."/>
            <person name="Xiang X."/>
            <person name="Song Q."/>
            <person name="Yuan D."/>
            <person name="Jin S."/>
            <person name="Zhang L."/>
        </authorList>
    </citation>
    <scope>NUCLEOTIDE SEQUENCE [LARGE SCALE GENOMIC DNA]</scope>
    <source>
        <strain evidence="1">SQ_2022a</strain>
    </source>
</reference>
<dbReference type="Proteomes" id="UP001060215">
    <property type="component" value="Chromosome 6"/>
</dbReference>
<sequence>MSAAIVDAPLSQVLRDNDVHDDGGDDGDEEELDLIKKPMNPYLQFRSSNVGEFSESTPSEIQTNSSQPNDNAGK</sequence>
<name>A0ACC0IEM3_9ERIC</name>
<keyword evidence="2" id="KW-1185">Reference proteome</keyword>
<comment type="caution">
    <text evidence="1">The sequence shown here is derived from an EMBL/GenBank/DDBJ whole genome shotgun (WGS) entry which is preliminary data.</text>
</comment>
<proteinExistence type="predicted"/>
<protein>
    <submittedName>
        <fullName evidence="1">Uncharacterized protein</fullName>
    </submittedName>
</protein>
<accession>A0ACC0IEM3</accession>
<evidence type="ECO:0000313" key="1">
    <source>
        <dbReference type="EMBL" id="KAI8024046.1"/>
    </source>
</evidence>
<gene>
    <name evidence="1" type="ORF">LOK49_LG03G01675</name>
</gene>
<organism evidence="1 2">
    <name type="scientific">Camellia lanceoleosa</name>
    <dbReference type="NCBI Taxonomy" id="1840588"/>
    <lineage>
        <taxon>Eukaryota</taxon>
        <taxon>Viridiplantae</taxon>
        <taxon>Streptophyta</taxon>
        <taxon>Embryophyta</taxon>
        <taxon>Tracheophyta</taxon>
        <taxon>Spermatophyta</taxon>
        <taxon>Magnoliopsida</taxon>
        <taxon>eudicotyledons</taxon>
        <taxon>Gunneridae</taxon>
        <taxon>Pentapetalae</taxon>
        <taxon>asterids</taxon>
        <taxon>Ericales</taxon>
        <taxon>Theaceae</taxon>
        <taxon>Camellia</taxon>
    </lineage>
</organism>
<dbReference type="EMBL" id="CM045763">
    <property type="protein sequence ID" value="KAI8024046.1"/>
    <property type="molecule type" value="Genomic_DNA"/>
</dbReference>
<evidence type="ECO:0000313" key="2">
    <source>
        <dbReference type="Proteomes" id="UP001060215"/>
    </source>
</evidence>